<name>A0AAN9F051_CLITE</name>
<evidence type="ECO:0000313" key="2">
    <source>
        <dbReference type="EMBL" id="KAK7262878.1"/>
    </source>
</evidence>
<keyword evidence="3" id="KW-1185">Reference proteome</keyword>
<evidence type="ECO:0000256" key="1">
    <source>
        <dbReference type="SAM" id="MobiDB-lite"/>
    </source>
</evidence>
<dbReference type="Proteomes" id="UP001359559">
    <property type="component" value="Unassembled WGS sequence"/>
</dbReference>
<gene>
    <name evidence="2" type="ORF">RJT34_30459</name>
</gene>
<comment type="caution">
    <text evidence="2">The sequence shown here is derived from an EMBL/GenBank/DDBJ whole genome shotgun (WGS) entry which is preliminary data.</text>
</comment>
<protein>
    <submittedName>
        <fullName evidence="2">Uncharacterized protein</fullName>
    </submittedName>
</protein>
<accession>A0AAN9F051</accession>
<sequence length="67" mass="7007">MHLHFLSPSLDGDDDLTQSDGDNSGDSVGELSDDSSSELGRLKSEVRVKGGGALETGNGNKEGSGWW</sequence>
<organism evidence="2 3">
    <name type="scientific">Clitoria ternatea</name>
    <name type="common">Butterfly pea</name>
    <dbReference type="NCBI Taxonomy" id="43366"/>
    <lineage>
        <taxon>Eukaryota</taxon>
        <taxon>Viridiplantae</taxon>
        <taxon>Streptophyta</taxon>
        <taxon>Embryophyta</taxon>
        <taxon>Tracheophyta</taxon>
        <taxon>Spermatophyta</taxon>
        <taxon>Magnoliopsida</taxon>
        <taxon>eudicotyledons</taxon>
        <taxon>Gunneridae</taxon>
        <taxon>Pentapetalae</taxon>
        <taxon>rosids</taxon>
        <taxon>fabids</taxon>
        <taxon>Fabales</taxon>
        <taxon>Fabaceae</taxon>
        <taxon>Papilionoideae</taxon>
        <taxon>50 kb inversion clade</taxon>
        <taxon>NPAAA clade</taxon>
        <taxon>indigoferoid/millettioid clade</taxon>
        <taxon>Phaseoleae</taxon>
        <taxon>Clitoria</taxon>
    </lineage>
</organism>
<dbReference type="AlphaFoldDB" id="A0AAN9F051"/>
<proteinExistence type="predicted"/>
<feature type="compositionally biased region" description="Gly residues" evidence="1">
    <location>
        <begin position="49"/>
        <end position="67"/>
    </location>
</feature>
<dbReference type="EMBL" id="JAYKXN010000008">
    <property type="protein sequence ID" value="KAK7262878.1"/>
    <property type="molecule type" value="Genomic_DNA"/>
</dbReference>
<evidence type="ECO:0000313" key="3">
    <source>
        <dbReference type="Proteomes" id="UP001359559"/>
    </source>
</evidence>
<reference evidence="2 3" key="1">
    <citation type="submission" date="2024-01" db="EMBL/GenBank/DDBJ databases">
        <title>The genomes of 5 underutilized Papilionoideae crops provide insights into root nodulation and disease resistance.</title>
        <authorList>
            <person name="Yuan L."/>
        </authorList>
    </citation>
    <scope>NUCLEOTIDE SEQUENCE [LARGE SCALE GENOMIC DNA]</scope>
    <source>
        <strain evidence="2">LY-2023</strain>
        <tissue evidence="2">Leaf</tissue>
    </source>
</reference>
<feature type="region of interest" description="Disordered" evidence="1">
    <location>
        <begin position="1"/>
        <end position="67"/>
    </location>
</feature>